<keyword evidence="4" id="KW-0472">Membrane</keyword>
<name>A0A915PEV6_9BILA</name>
<dbReference type="Pfam" id="PF01553">
    <property type="entry name" value="Acyltransferase"/>
    <property type="match status" value="1"/>
</dbReference>
<dbReference type="GO" id="GO:0016746">
    <property type="term" value="F:acyltransferase activity"/>
    <property type="evidence" value="ECO:0007669"/>
    <property type="project" value="UniProtKB-KW"/>
</dbReference>
<evidence type="ECO:0000256" key="4">
    <source>
        <dbReference type="SAM" id="Phobius"/>
    </source>
</evidence>
<dbReference type="SUPFAM" id="SSF69593">
    <property type="entry name" value="Glycerol-3-phosphate (1)-acyltransferase"/>
    <property type="match status" value="1"/>
</dbReference>
<feature type="transmembrane region" description="Helical" evidence="4">
    <location>
        <begin position="351"/>
        <end position="371"/>
    </location>
</feature>
<dbReference type="AlphaFoldDB" id="A0A915PEV6"/>
<keyword evidence="2" id="KW-0808">Transferase</keyword>
<evidence type="ECO:0000313" key="6">
    <source>
        <dbReference type="Proteomes" id="UP000887581"/>
    </source>
</evidence>
<feature type="transmembrane region" description="Helical" evidence="4">
    <location>
        <begin position="58"/>
        <end position="80"/>
    </location>
</feature>
<feature type="domain" description="Phospholipid/glycerol acyltransferase" evidence="5">
    <location>
        <begin position="91"/>
        <end position="215"/>
    </location>
</feature>
<evidence type="ECO:0000259" key="5">
    <source>
        <dbReference type="SMART" id="SM00563"/>
    </source>
</evidence>
<dbReference type="SMART" id="SM00563">
    <property type="entry name" value="PlsC"/>
    <property type="match status" value="1"/>
</dbReference>
<evidence type="ECO:0000256" key="2">
    <source>
        <dbReference type="ARBA" id="ARBA00022679"/>
    </source>
</evidence>
<sequence length="383" mass="44502">MGEPPNLTNTTWWMQAKGVFVCTFIFLSAIMSSVYFLTPLLPLMFLNHSLWRRTVDRLIGFWMFMPCGLIEVFFGAHITVSGVKIDHGEPALIIMNHRTCLDWLFFWNALIRIDPWLLTSQKISLKAIVKHLPGAGWAMAMNAYLFLTRRFENDQAHIEAMIDYYANSKHAYQLLLFPEGTDKDYRATERSRQFALKRGLVHYNYVLHPRTTGFKVILRKMRQVEYVKTIYDVTVAYADAIVQSEFELFSNGSCPKNIHFYVSKVDASSLPKKDDELIAQWLINRWKGKEEKLTKFYHSNEIQHRIFIADSNDEIFKLTTKSAMVYGAVVLFWLFTSVFLIYLFLNYPSQHLLAISTVIIFLGSQLLFGGFERIAIQAAKYTF</sequence>
<reference evidence="7" key="1">
    <citation type="submission" date="2022-11" db="UniProtKB">
        <authorList>
            <consortium name="WormBaseParasite"/>
        </authorList>
    </citation>
    <scope>IDENTIFICATION</scope>
</reference>
<keyword evidence="4" id="KW-0812">Transmembrane</keyword>
<protein>
    <submittedName>
        <fullName evidence="7">Phospholipid/glycerol acyltransferase domain-containing protein</fullName>
    </submittedName>
</protein>
<dbReference type="Pfam" id="PF16076">
    <property type="entry name" value="Acyltransf_C"/>
    <property type="match status" value="1"/>
</dbReference>
<dbReference type="InterPro" id="IPR002123">
    <property type="entry name" value="Plipid/glycerol_acylTrfase"/>
</dbReference>
<comment type="similarity">
    <text evidence="1">Belongs to the 1-acyl-sn-glycerol-3-phosphate acyltransferase family.</text>
</comment>
<dbReference type="Proteomes" id="UP000887581">
    <property type="component" value="Unplaced"/>
</dbReference>
<proteinExistence type="inferred from homology"/>
<dbReference type="GO" id="GO:0036149">
    <property type="term" value="P:phosphatidylinositol acyl-chain remodeling"/>
    <property type="evidence" value="ECO:0007669"/>
    <property type="project" value="TreeGrafter"/>
</dbReference>
<evidence type="ECO:0000313" key="7">
    <source>
        <dbReference type="WBParaSite" id="sdigi.contig131.g4969.t1"/>
    </source>
</evidence>
<evidence type="ECO:0000256" key="3">
    <source>
        <dbReference type="ARBA" id="ARBA00023315"/>
    </source>
</evidence>
<dbReference type="CDD" id="cd07990">
    <property type="entry name" value="LPLAT_LCLAT1-like"/>
    <property type="match status" value="1"/>
</dbReference>
<dbReference type="PANTHER" id="PTHR10983:SF19">
    <property type="entry name" value="PHOSPHOLIPID_GLYCEROL ACYLTRANSFERASE DOMAIN-CONTAINING PROTEIN"/>
    <property type="match status" value="1"/>
</dbReference>
<accession>A0A915PEV6</accession>
<dbReference type="GO" id="GO:0005783">
    <property type="term" value="C:endoplasmic reticulum"/>
    <property type="evidence" value="ECO:0007669"/>
    <property type="project" value="TreeGrafter"/>
</dbReference>
<dbReference type="PANTHER" id="PTHR10983">
    <property type="entry name" value="1-ACYLGLYCEROL-3-PHOSPHATE ACYLTRANSFERASE-RELATED"/>
    <property type="match status" value="1"/>
</dbReference>
<organism evidence="6 7">
    <name type="scientific">Setaria digitata</name>
    <dbReference type="NCBI Taxonomy" id="48799"/>
    <lineage>
        <taxon>Eukaryota</taxon>
        <taxon>Metazoa</taxon>
        <taxon>Ecdysozoa</taxon>
        <taxon>Nematoda</taxon>
        <taxon>Chromadorea</taxon>
        <taxon>Rhabditida</taxon>
        <taxon>Spirurina</taxon>
        <taxon>Spiruromorpha</taxon>
        <taxon>Filarioidea</taxon>
        <taxon>Setariidae</taxon>
        <taxon>Setaria</taxon>
    </lineage>
</organism>
<keyword evidence="3" id="KW-0012">Acyltransferase</keyword>
<keyword evidence="4" id="KW-1133">Transmembrane helix</keyword>
<dbReference type="InterPro" id="IPR032098">
    <property type="entry name" value="Acyltransf_C"/>
</dbReference>
<dbReference type="WBParaSite" id="sdigi.contig131.g4969.t1">
    <property type="protein sequence ID" value="sdigi.contig131.g4969.t1"/>
    <property type="gene ID" value="sdigi.contig131.g4969"/>
</dbReference>
<feature type="transmembrane region" description="Helical" evidence="4">
    <location>
        <begin position="12"/>
        <end position="37"/>
    </location>
</feature>
<feature type="transmembrane region" description="Helical" evidence="4">
    <location>
        <begin position="323"/>
        <end position="345"/>
    </location>
</feature>
<keyword evidence="6" id="KW-1185">Reference proteome</keyword>
<evidence type="ECO:0000256" key="1">
    <source>
        <dbReference type="ARBA" id="ARBA00008655"/>
    </source>
</evidence>